<evidence type="ECO:0000313" key="3">
    <source>
        <dbReference type="WBParaSite" id="TMUE_1000004937.1"/>
    </source>
</evidence>
<accession>A0A5S6QDC4</accession>
<organism evidence="2 3">
    <name type="scientific">Trichuris muris</name>
    <name type="common">Mouse whipworm</name>
    <dbReference type="NCBI Taxonomy" id="70415"/>
    <lineage>
        <taxon>Eukaryota</taxon>
        <taxon>Metazoa</taxon>
        <taxon>Ecdysozoa</taxon>
        <taxon>Nematoda</taxon>
        <taxon>Enoplea</taxon>
        <taxon>Dorylaimia</taxon>
        <taxon>Trichinellida</taxon>
        <taxon>Trichuridae</taxon>
        <taxon>Trichuris</taxon>
    </lineage>
</organism>
<dbReference type="AlphaFoldDB" id="A0A5S6QDC4"/>
<sequence>MAGATAPAELVSIVKTERLRNEPFSCANALASKFLEREGRGGRMLSAPRAQSPPETTNEPTATTESDEPSGCKRGVTPAAVPPRVSPAWLCKFFKQLNGRRSLAIGQRAVMQIFQTIERPTLVGYWPARGYANFLPTFERVASGADWLSETRNYANFSTV</sequence>
<feature type="compositionally biased region" description="Low complexity" evidence="1">
    <location>
        <begin position="53"/>
        <end position="64"/>
    </location>
</feature>
<keyword evidence="2" id="KW-1185">Reference proteome</keyword>
<proteinExistence type="predicted"/>
<feature type="region of interest" description="Disordered" evidence="1">
    <location>
        <begin position="39"/>
        <end position="79"/>
    </location>
</feature>
<protein>
    <submittedName>
        <fullName evidence="3">Uncharacterized protein</fullName>
    </submittedName>
</protein>
<evidence type="ECO:0000256" key="1">
    <source>
        <dbReference type="SAM" id="MobiDB-lite"/>
    </source>
</evidence>
<reference evidence="3" key="1">
    <citation type="submission" date="2019-12" db="UniProtKB">
        <authorList>
            <consortium name="WormBaseParasite"/>
        </authorList>
    </citation>
    <scope>IDENTIFICATION</scope>
</reference>
<dbReference type="WBParaSite" id="TMUE_1000004937.1">
    <property type="protein sequence ID" value="TMUE_1000004937.1"/>
    <property type="gene ID" value="WBGene00299160"/>
</dbReference>
<dbReference type="Proteomes" id="UP000046395">
    <property type="component" value="Unassembled WGS sequence"/>
</dbReference>
<name>A0A5S6QDC4_TRIMR</name>
<evidence type="ECO:0000313" key="2">
    <source>
        <dbReference type="Proteomes" id="UP000046395"/>
    </source>
</evidence>